<proteinExistence type="inferred from homology"/>
<organism evidence="16">
    <name type="scientific">Fopius arisanus</name>
    <dbReference type="NCBI Taxonomy" id="64838"/>
    <lineage>
        <taxon>Eukaryota</taxon>
        <taxon>Metazoa</taxon>
        <taxon>Ecdysozoa</taxon>
        <taxon>Arthropoda</taxon>
        <taxon>Hexapoda</taxon>
        <taxon>Insecta</taxon>
        <taxon>Pterygota</taxon>
        <taxon>Neoptera</taxon>
        <taxon>Endopterygota</taxon>
        <taxon>Hymenoptera</taxon>
        <taxon>Apocrita</taxon>
        <taxon>Ichneumonoidea</taxon>
        <taxon>Braconidae</taxon>
        <taxon>Opiinae</taxon>
        <taxon>Fopius</taxon>
    </lineage>
</organism>
<keyword evidence="17" id="KW-1185">Reference proteome</keyword>
<dbReference type="GO" id="GO:0005789">
    <property type="term" value="C:endoplasmic reticulum membrane"/>
    <property type="evidence" value="ECO:0007669"/>
    <property type="project" value="UniProtKB-SubCell"/>
</dbReference>
<comment type="subcellular location">
    <subcellularLocation>
        <location evidence="1">Endoplasmic reticulum membrane</location>
        <topology evidence="1">Single-pass type I membrane protein</topology>
    </subcellularLocation>
</comment>
<dbReference type="EMBL" id="GBYB01004943">
    <property type="protein sequence ID" value="JAG74710.1"/>
    <property type="molecule type" value="Transcribed_RNA"/>
</dbReference>
<dbReference type="PANTHER" id="PTHR13460">
    <property type="match status" value="1"/>
</dbReference>
<dbReference type="Proteomes" id="UP000694866">
    <property type="component" value="Unplaced"/>
</dbReference>
<feature type="transmembrane region" description="Helical" evidence="11">
    <location>
        <begin position="254"/>
        <end position="273"/>
    </location>
</feature>
<evidence type="ECO:0000256" key="5">
    <source>
        <dbReference type="ARBA" id="ARBA00022824"/>
    </source>
</evidence>
<evidence type="ECO:0000256" key="6">
    <source>
        <dbReference type="ARBA" id="ARBA00022989"/>
    </source>
</evidence>
<dbReference type="Pfam" id="PF11721">
    <property type="entry name" value="Malectin"/>
    <property type="match status" value="1"/>
</dbReference>
<evidence type="ECO:0000313" key="14">
    <source>
        <dbReference type="EMBL" id="JAG74710.1"/>
    </source>
</evidence>
<evidence type="ECO:0000256" key="3">
    <source>
        <dbReference type="ARBA" id="ARBA00022692"/>
    </source>
</evidence>
<dbReference type="GO" id="GO:0030246">
    <property type="term" value="F:carbohydrate binding"/>
    <property type="evidence" value="ECO:0007669"/>
    <property type="project" value="InterPro"/>
</dbReference>
<keyword evidence="6 11" id="KW-1133">Transmembrane helix</keyword>
<evidence type="ECO:0000313" key="18">
    <source>
        <dbReference type="RefSeq" id="XP_011308925.1"/>
    </source>
</evidence>
<evidence type="ECO:0000256" key="8">
    <source>
        <dbReference type="ARBA" id="ARBA00023180"/>
    </source>
</evidence>
<keyword evidence="4 12" id="KW-0732">Signal</keyword>
<sequence>MGPRNDSTMRWRVWSLITLKLLIISLEVPQGVCLEVIYAINAGGETHTDSYGVRYLRDPLMGKVGTASDYGKQLIIGRVNTMDQILYQTERYHHSTFGYDIPISDDGDYVLVLKFCEVYFNSPNMKVFDVVLNGDHTVVTDLDIFERVGRGIAHDEVVPFRVEKKKIIFNEEESDILGGKIRVEFIKGYRDNPKVNAIAVIKGTVDDVPQLGPIPQEPEEYHGMQEDEEESPVRNRHTSGPRTPDPYSIDDSSIMLPVFVAIGAFIPLLFCLCKL</sequence>
<evidence type="ECO:0000259" key="13">
    <source>
        <dbReference type="Pfam" id="PF11721"/>
    </source>
</evidence>
<evidence type="ECO:0000256" key="11">
    <source>
        <dbReference type="SAM" id="Phobius"/>
    </source>
</evidence>
<dbReference type="RefSeq" id="XP_011308925.1">
    <property type="nucleotide sequence ID" value="XM_011310623.1"/>
</dbReference>
<name>A0A0C9RJU1_9HYME</name>
<evidence type="ECO:0000313" key="17">
    <source>
        <dbReference type="Proteomes" id="UP000694866"/>
    </source>
</evidence>
<accession>A0A0C9RJU1</accession>
<keyword evidence="5" id="KW-0256">Endoplasmic reticulum</keyword>
<evidence type="ECO:0000256" key="10">
    <source>
        <dbReference type="SAM" id="MobiDB-lite"/>
    </source>
</evidence>
<evidence type="ECO:0000256" key="1">
    <source>
        <dbReference type="ARBA" id="ARBA00004115"/>
    </source>
</evidence>
<feature type="region of interest" description="Disordered" evidence="10">
    <location>
        <begin position="209"/>
        <end position="248"/>
    </location>
</feature>
<evidence type="ECO:0000313" key="19">
    <source>
        <dbReference type="RefSeq" id="XP_011308926.1"/>
    </source>
</evidence>
<dbReference type="OrthoDB" id="10013439at2759"/>
<keyword evidence="8" id="KW-0325">Glycoprotein</keyword>
<dbReference type="EMBL" id="GBYB01013547">
    <property type="protein sequence ID" value="JAG83314.1"/>
    <property type="molecule type" value="Transcribed_RNA"/>
</dbReference>
<evidence type="ECO:0000256" key="7">
    <source>
        <dbReference type="ARBA" id="ARBA00023136"/>
    </source>
</evidence>
<accession>A0A9R1U6I0</accession>
<dbReference type="KEGG" id="fas:105269979"/>
<evidence type="ECO:0000256" key="4">
    <source>
        <dbReference type="ARBA" id="ARBA00022729"/>
    </source>
</evidence>
<dbReference type="EMBL" id="GBYB01013546">
    <property type="protein sequence ID" value="JAG83313.1"/>
    <property type="molecule type" value="Transcribed_RNA"/>
</dbReference>
<evidence type="ECO:0000256" key="2">
    <source>
        <dbReference type="ARBA" id="ARBA00009141"/>
    </source>
</evidence>
<protein>
    <submittedName>
        <fullName evidence="18 19">Malectin-B</fullName>
    </submittedName>
    <submittedName>
        <fullName evidence="16">Mlec-b_0 protein</fullName>
    </submittedName>
    <submittedName>
        <fullName evidence="15">Mlec-b_1 protein</fullName>
    </submittedName>
    <submittedName>
        <fullName evidence="14">Mlec-b_2 protein</fullName>
    </submittedName>
</protein>
<dbReference type="PANTHER" id="PTHR13460:SF0">
    <property type="entry name" value="MALECTIN"/>
    <property type="match status" value="1"/>
</dbReference>
<dbReference type="Gene3D" id="2.60.120.430">
    <property type="entry name" value="Galactose-binding lectin"/>
    <property type="match status" value="1"/>
</dbReference>
<dbReference type="InterPro" id="IPR021720">
    <property type="entry name" value="Malectin_dom"/>
</dbReference>
<evidence type="ECO:0000313" key="16">
    <source>
        <dbReference type="EMBL" id="JAG83314.1"/>
    </source>
</evidence>
<dbReference type="GeneID" id="105269979"/>
<keyword evidence="3 11" id="KW-0812">Transmembrane</keyword>
<dbReference type="AlphaFoldDB" id="A0A0C9RJU1"/>
<evidence type="ECO:0000313" key="15">
    <source>
        <dbReference type="EMBL" id="JAG83313.1"/>
    </source>
</evidence>
<dbReference type="InterPro" id="IPR039155">
    <property type="entry name" value="MLEC"/>
</dbReference>
<dbReference type="RefSeq" id="XP_011308926.1">
    <property type="nucleotide sequence ID" value="XM_011310624.1"/>
</dbReference>
<reference evidence="18 19" key="2">
    <citation type="submission" date="2025-04" db="UniProtKB">
        <authorList>
            <consortium name="RefSeq"/>
        </authorList>
    </citation>
    <scope>IDENTIFICATION</scope>
    <source>
        <strain evidence="18 19">USDA-PBARC FA_bdor</strain>
        <tissue evidence="18 19">Whole organism</tissue>
    </source>
</reference>
<evidence type="ECO:0000256" key="12">
    <source>
        <dbReference type="SAM" id="SignalP"/>
    </source>
</evidence>
<feature type="signal peptide" evidence="12">
    <location>
        <begin position="1"/>
        <end position="33"/>
    </location>
</feature>
<feature type="chain" id="PRO_5007394515" evidence="12">
    <location>
        <begin position="34"/>
        <end position="275"/>
    </location>
</feature>
<keyword evidence="9" id="KW-0119">Carbohydrate metabolism</keyword>
<feature type="domain" description="Malectin" evidence="13">
    <location>
        <begin position="36"/>
        <end position="198"/>
    </location>
</feature>
<accession>A0A9R1TGT8</accession>
<gene>
    <name evidence="16" type="primary">mlec-b_0</name>
    <name evidence="18 19" type="synonym">LOC105269979</name>
    <name evidence="15" type="synonym">mlec-b_1</name>
    <name evidence="14" type="synonym">mlec-b_2</name>
    <name evidence="15" type="ORF">g.12385</name>
    <name evidence="16" type="ORF">g.12387</name>
    <name evidence="14" type="ORF">g.12388</name>
</gene>
<keyword evidence="7 11" id="KW-0472">Membrane</keyword>
<reference evidence="16" key="1">
    <citation type="submission" date="2015-01" db="EMBL/GenBank/DDBJ databases">
        <title>Transcriptome Assembly of Fopius arisanus.</title>
        <authorList>
            <person name="Geib S."/>
        </authorList>
    </citation>
    <scope>NUCLEOTIDE SEQUENCE</scope>
</reference>
<evidence type="ECO:0000256" key="9">
    <source>
        <dbReference type="ARBA" id="ARBA00023277"/>
    </source>
</evidence>
<comment type="similarity">
    <text evidence="2">Belongs to the malectin family.</text>
</comment>